<feature type="compositionally biased region" description="Low complexity" evidence="1">
    <location>
        <begin position="1"/>
        <end position="21"/>
    </location>
</feature>
<feature type="region of interest" description="Disordered" evidence="1">
    <location>
        <begin position="65"/>
        <end position="382"/>
    </location>
</feature>
<protein>
    <submittedName>
        <fullName evidence="2">Uncharacterized protein</fullName>
    </submittedName>
</protein>
<feature type="compositionally biased region" description="Polar residues" evidence="1">
    <location>
        <begin position="162"/>
        <end position="172"/>
    </location>
</feature>
<feature type="compositionally biased region" description="Polar residues" evidence="1">
    <location>
        <begin position="22"/>
        <end position="34"/>
    </location>
</feature>
<feature type="compositionally biased region" description="Polar residues" evidence="1">
    <location>
        <begin position="115"/>
        <end position="139"/>
    </location>
</feature>
<proteinExistence type="predicted"/>
<feature type="compositionally biased region" description="Polar residues" evidence="1">
    <location>
        <begin position="358"/>
        <end position="367"/>
    </location>
</feature>
<sequence>MSAYYENQQQQWGQGSAQNSWDQTPPNRSATSSAALPRENEANAFLSQFEEVDKAQDNLLKSGKIFAGMPGARRESLPYHGPPRGRPYPVHDPRMGPGPGSRPHSAADFGEQRGHNNQSNLQNFYAAQRHQTSRGSNEAEQMMQAKRRMAAQRERELRNYHQEQQYNRTVLSDMTAKPERALSPGSMSEEERRKLIERQRSALYGQGPYVDETGTPLPGLPGPPNGPASLRGHSPLAYEFGRTPPAFPQAGPQPPADGAGPSDPTRTNSTASPQPNVTAQQQQATPPAGSPSLGSGANSKPGQGPAVAPIGTRPNQATRLTPPVPSSLTQGFGASDNDSAGGQSNPSSAAAEGRNGNIWPQRNNNVWGSSGSSSQQHVWGAA</sequence>
<name>A0AA38RHC6_9PEZI</name>
<feature type="region of interest" description="Disordered" evidence="1">
    <location>
        <begin position="1"/>
        <end position="42"/>
    </location>
</feature>
<accession>A0AA38RHC6</accession>
<feature type="compositionally biased region" description="Low complexity" evidence="1">
    <location>
        <begin position="272"/>
        <end position="292"/>
    </location>
</feature>
<feature type="compositionally biased region" description="Basic and acidic residues" evidence="1">
    <location>
        <begin position="189"/>
        <end position="200"/>
    </location>
</feature>
<reference evidence="2" key="1">
    <citation type="submission" date="2022-07" db="EMBL/GenBank/DDBJ databases">
        <title>Fungi with potential for degradation of polypropylene.</title>
        <authorList>
            <person name="Gostincar C."/>
        </authorList>
    </citation>
    <scope>NUCLEOTIDE SEQUENCE</scope>
    <source>
        <strain evidence="2">EXF-13287</strain>
    </source>
</reference>
<feature type="compositionally biased region" description="Basic and acidic residues" evidence="1">
    <location>
        <begin position="151"/>
        <end position="161"/>
    </location>
</feature>
<organism evidence="2 3">
    <name type="scientific">Coniochaeta hoffmannii</name>
    <dbReference type="NCBI Taxonomy" id="91930"/>
    <lineage>
        <taxon>Eukaryota</taxon>
        <taxon>Fungi</taxon>
        <taxon>Dikarya</taxon>
        <taxon>Ascomycota</taxon>
        <taxon>Pezizomycotina</taxon>
        <taxon>Sordariomycetes</taxon>
        <taxon>Sordariomycetidae</taxon>
        <taxon>Coniochaetales</taxon>
        <taxon>Coniochaetaceae</taxon>
        <taxon>Coniochaeta</taxon>
    </lineage>
</organism>
<evidence type="ECO:0000313" key="3">
    <source>
        <dbReference type="Proteomes" id="UP001174691"/>
    </source>
</evidence>
<evidence type="ECO:0000256" key="1">
    <source>
        <dbReference type="SAM" id="MobiDB-lite"/>
    </source>
</evidence>
<comment type="caution">
    <text evidence="2">The sequence shown here is derived from an EMBL/GenBank/DDBJ whole genome shotgun (WGS) entry which is preliminary data.</text>
</comment>
<gene>
    <name evidence="2" type="ORF">NKR19_g6054</name>
</gene>
<keyword evidence="3" id="KW-1185">Reference proteome</keyword>
<dbReference type="Proteomes" id="UP001174691">
    <property type="component" value="Unassembled WGS sequence"/>
</dbReference>
<feature type="compositionally biased region" description="Polar residues" evidence="1">
    <location>
        <begin position="326"/>
        <end position="348"/>
    </location>
</feature>
<dbReference type="AlphaFoldDB" id="A0AA38RHC6"/>
<feature type="compositionally biased region" description="Pro residues" evidence="1">
    <location>
        <begin position="245"/>
        <end position="255"/>
    </location>
</feature>
<dbReference type="EMBL" id="JANBVN010000089">
    <property type="protein sequence ID" value="KAJ9145566.1"/>
    <property type="molecule type" value="Genomic_DNA"/>
</dbReference>
<evidence type="ECO:0000313" key="2">
    <source>
        <dbReference type="EMBL" id="KAJ9145566.1"/>
    </source>
</evidence>